<organism evidence="3 4">
    <name type="scientific">Durio zibethinus</name>
    <name type="common">Durian</name>
    <dbReference type="NCBI Taxonomy" id="66656"/>
    <lineage>
        <taxon>Eukaryota</taxon>
        <taxon>Viridiplantae</taxon>
        <taxon>Streptophyta</taxon>
        <taxon>Embryophyta</taxon>
        <taxon>Tracheophyta</taxon>
        <taxon>Spermatophyta</taxon>
        <taxon>Magnoliopsida</taxon>
        <taxon>eudicotyledons</taxon>
        <taxon>Gunneridae</taxon>
        <taxon>Pentapetalae</taxon>
        <taxon>rosids</taxon>
        <taxon>malvids</taxon>
        <taxon>Malvales</taxon>
        <taxon>Malvaceae</taxon>
        <taxon>Helicteroideae</taxon>
        <taxon>Durio</taxon>
    </lineage>
</organism>
<keyword evidence="3" id="KW-1185">Reference proteome</keyword>
<accession>A0A6P5WQK8</accession>
<keyword evidence="2" id="KW-0732">Signal</keyword>
<dbReference type="RefSeq" id="XP_022717977.1">
    <property type="nucleotide sequence ID" value="XM_022862242.1"/>
</dbReference>
<evidence type="ECO:0000313" key="4">
    <source>
        <dbReference type="RefSeq" id="XP_022717977.1"/>
    </source>
</evidence>
<dbReference type="Proteomes" id="UP000515121">
    <property type="component" value="Unplaced"/>
</dbReference>
<dbReference type="PANTHER" id="PTHR33227:SF18">
    <property type="entry name" value="STIGMA-SPECIFIC STIG1-LIKE PROTEIN 3"/>
    <property type="match status" value="1"/>
</dbReference>
<dbReference type="GeneID" id="111276499"/>
<dbReference type="Pfam" id="PF04885">
    <property type="entry name" value="Stig1"/>
    <property type="match status" value="1"/>
</dbReference>
<evidence type="ECO:0000256" key="1">
    <source>
        <dbReference type="ARBA" id="ARBA00006010"/>
    </source>
</evidence>
<protein>
    <submittedName>
        <fullName evidence="4">Stigma-specific STIG1-like protein 3</fullName>
    </submittedName>
</protein>
<evidence type="ECO:0000256" key="2">
    <source>
        <dbReference type="ARBA" id="ARBA00022729"/>
    </source>
</evidence>
<comment type="similarity">
    <text evidence="1">Belongs to the STIG1 family.</text>
</comment>
<dbReference type="KEGG" id="dzi:111276499"/>
<reference evidence="4" key="1">
    <citation type="submission" date="2025-08" db="UniProtKB">
        <authorList>
            <consortium name="RefSeq"/>
        </authorList>
    </citation>
    <scope>IDENTIFICATION</scope>
    <source>
        <tissue evidence="4">Fruit stalk</tissue>
    </source>
</reference>
<dbReference type="OrthoDB" id="1841769at2759"/>
<name>A0A6P5WQK8_DURZI</name>
<proteinExistence type="inferred from homology"/>
<dbReference type="InterPro" id="IPR006969">
    <property type="entry name" value="Stig-like"/>
</dbReference>
<dbReference type="PANTHER" id="PTHR33227">
    <property type="entry name" value="STIGMA-SPECIFIC STIG1-LIKE PROTEIN 3"/>
    <property type="match status" value="1"/>
</dbReference>
<evidence type="ECO:0000313" key="3">
    <source>
        <dbReference type="Proteomes" id="UP000515121"/>
    </source>
</evidence>
<dbReference type="AlphaFoldDB" id="A0A6P5WQK8"/>
<gene>
    <name evidence="4" type="primary">LOC111276499</name>
</gene>
<sequence length="155" mass="17360">MELTKIIVTLALTFAITIALAMKSIGVAEEKPTLINVIQSLKADDDQPLPMRSKRVSRFLKHEDKNPRAADRCHKDEEACYIQGGYNSTCCNNKCVDLVIDDLNCGACKRKCKFTQVCYRGECVYVSFDKRHCGGACNHQCNPGEYCVYGMCNYA</sequence>